<dbReference type="SUPFAM" id="SSF46785">
    <property type="entry name" value="Winged helix' DNA-binding domain"/>
    <property type="match status" value="1"/>
</dbReference>
<protein>
    <submittedName>
        <fullName evidence="5">FCD domain-containing protein</fullName>
    </submittedName>
</protein>
<name>A0A844YKP3_9SPHN</name>
<dbReference type="GO" id="GO:0003677">
    <property type="term" value="F:DNA binding"/>
    <property type="evidence" value="ECO:0007669"/>
    <property type="project" value="UniProtKB-KW"/>
</dbReference>
<evidence type="ECO:0000256" key="1">
    <source>
        <dbReference type="ARBA" id="ARBA00023015"/>
    </source>
</evidence>
<evidence type="ECO:0000256" key="3">
    <source>
        <dbReference type="ARBA" id="ARBA00023163"/>
    </source>
</evidence>
<dbReference type="SMART" id="SM00345">
    <property type="entry name" value="HTH_GNTR"/>
    <property type="match status" value="1"/>
</dbReference>
<evidence type="ECO:0000313" key="6">
    <source>
        <dbReference type="Proteomes" id="UP000445582"/>
    </source>
</evidence>
<dbReference type="PANTHER" id="PTHR43537">
    <property type="entry name" value="TRANSCRIPTIONAL REGULATOR, GNTR FAMILY"/>
    <property type="match status" value="1"/>
</dbReference>
<evidence type="ECO:0000313" key="5">
    <source>
        <dbReference type="EMBL" id="MXO63939.1"/>
    </source>
</evidence>
<gene>
    <name evidence="5" type="ORF">GRI48_13090</name>
</gene>
<dbReference type="AlphaFoldDB" id="A0A844YKP3"/>
<comment type="caution">
    <text evidence="5">The sequence shown here is derived from an EMBL/GenBank/DDBJ whole genome shotgun (WGS) entry which is preliminary data.</text>
</comment>
<dbReference type="Pfam" id="PF07729">
    <property type="entry name" value="FCD"/>
    <property type="match status" value="1"/>
</dbReference>
<dbReference type="InterPro" id="IPR008920">
    <property type="entry name" value="TF_FadR/GntR_C"/>
</dbReference>
<dbReference type="Gene3D" id="1.10.10.10">
    <property type="entry name" value="Winged helix-like DNA-binding domain superfamily/Winged helix DNA-binding domain"/>
    <property type="match status" value="1"/>
</dbReference>
<dbReference type="PANTHER" id="PTHR43537:SF24">
    <property type="entry name" value="GLUCONATE OPERON TRANSCRIPTIONAL REPRESSOR"/>
    <property type="match status" value="1"/>
</dbReference>
<evidence type="ECO:0000256" key="2">
    <source>
        <dbReference type="ARBA" id="ARBA00023125"/>
    </source>
</evidence>
<dbReference type="InterPro" id="IPR036390">
    <property type="entry name" value="WH_DNA-bd_sf"/>
</dbReference>
<dbReference type="EMBL" id="WTYN01000004">
    <property type="protein sequence ID" value="MXO63939.1"/>
    <property type="molecule type" value="Genomic_DNA"/>
</dbReference>
<dbReference type="SUPFAM" id="SSF48008">
    <property type="entry name" value="GntR ligand-binding domain-like"/>
    <property type="match status" value="1"/>
</dbReference>
<dbReference type="GO" id="GO:0003700">
    <property type="term" value="F:DNA-binding transcription factor activity"/>
    <property type="evidence" value="ECO:0007669"/>
    <property type="project" value="InterPro"/>
</dbReference>
<dbReference type="InterPro" id="IPR011711">
    <property type="entry name" value="GntR_C"/>
</dbReference>
<sequence>MSKSKKDQVYDTIIDRLVKKEYRFGQNILVKELAQEIDASRQPIMAALTALSTDGFVKIIPQVGCQVIQPSKTDISDFYLMFARLEGLFAELAAIRRSARSLARLKAINLQIRHELFDGNGEDYRTLNHEFHREMHKMANSELLGARQAVNFAMSDFIIAQVTSFKPHLSEAVDEHEAIIEAIDRGDGVAARAAAEAHIFAVSASVLESMKA</sequence>
<keyword evidence="2" id="KW-0238">DNA-binding</keyword>
<dbReference type="PROSITE" id="PS50949">
    <property type="entry name" value="HTH_GNTR"/>
    <property type="match status" value="1"/>
</dbReference>
<feature type="domain" description="HTH gntR-type" evidence="4">
    <location>
        <begin position="3"/>
        <end position="70"/>
    </location>
</feature>
<dbReference type="Proteomes" id="UP000445582">
    <property type="component" value="Unassembled WGS sequence"/>
</dbReference>
<dbReference type="InterPro" id="IPR000524">
    <property type="entry name" value="Tscrpt_reg_HTH_GntR"/>
</dbReference>
<dbReference type="OrthoDB" id="9028214at2"/>
<dbReference type="SMART" id="SM00895">
    <property type="entry name" value="FCD"/>
    <property type="match status" value="1"/>
</dbReference>
<keyword evidence="1" id="KW-0805">Transcription regulation</keyword>
<dbReference type="InterPro" id="IPR036388">
    <property type="entry name" value="WH-like_DNA-bd_sf"/>
</dbReference>
<reference evidence="5 6" key="1">
    <citation type="submission" date="2019-12" db="EMBL/GenBank/DDBJ databases">
        <title>Genomic-based taxomic classification of the family Erythrobacteraceae.</title>
        <authorList>
            <person name="Xu L."/>
        </authorList>
    </citation>
    <scope>NUCLEOTIDE SEQUENCE [LARGE SCALE GENOMIC DNA]</scope>
    <source>
        <strain evidence="5 6">MCCC 1A09965</strain>
    </source>
</reference>
<evidence type="ECO:0000259" key="4">
    <source>
        <dbReference type="PROSITE" id="PS50949"/>
    </source>
</evidence>
<dbReference type="Gene3D" id="1.20.120.530">
    <property type="entry name" value="GntR ligand-binding domain-like"/>
    <property type="match status" value="1"/>
</dbReference>
<proteinExistence type="predicted"/>
<keyword evidence="6" id="KW-1185">Reference proteome</keyword>
<keyword evidence="3" id="KW-0804">Transcription</keyword>
<dbReference type="Pfam" id="PF00392">
    <property type="entry name" value="GntR"/>
    <property type="match status" value="1"/>
</dbReference>
<organism evidence="5 6">
    <name type="scientific">Qipengyuania oceanensis</name>
    <dbReference type="NCBI Taxonomy" id="1463597"/>
    <lineage>
        <taxon>Bacteria</taxon>
        <taxon>Pseudomonadati</taxon>
        <taxon>Pseudomonadota</taxon>
        <taxon>Alphaproteobacteria</taxon>
        <taxon>Sphingomonadales</taxon>
        <taxon>Erythrobacteraceae</taxon>
        <taxon>Qipengyuania</taxon>
    </lineage>
</organism>
<accession>A0A844YKP3</accession>
<dbReference type="RefSeq" id="WP_160677134.1">
    <property type="nucleotide sequence ID" value="NZ_WTYN01000004.1"/>
</dbReference>